<feature type="region of interest" description="Disordered" evidence="1">
    <location>
        <begin position="334"/>
        <end position="433"/>
    </location>
</feature>
<feature type="compositionally biased region" description="Low complexity" evidence="1">
    <location>
        <begin position="718"/>
        <end position="734"/>
    </location>
</feature>
<dbReference type="Proteomes" id="UP001176521">
    <property type="component" value="Unassembled WGS sequence"/>
</dbReference>
<reference evidence="3" key="1">
    <citation type="journal article" date="2023" name="PhytoFront">
        <title>Draft Genome Resources of Seven Strains of Tilletia horrida, Causal Agent of Kernel Smut of Rice.</title>
        <authorList>
            <person name="Khanal S."/>
            <person name="Antony Babu S."/>
            <person name="Zhou X.G."/>
        </authorList>
    </citation>
    <scope>NUCLEOTIDE SEQUENCE</scope>
    <source>
        <strain evidence="3">TX3</strain>
    </source>
</reference>
<feature type="compositionally biased region" description="Gly residues" evidence="1">
    <location>
        <begin position="679"/>
        <end position="688"/>
    </location>
</feature>
<evidence type="ECO:0000256" key="2">
    <source>
        <dbReference type="SAM" id="Phobius"/>
    </source>
</evidence>
<feature type="compositionally biased region" description="Low complexity" evidence="1">
    <location>
        <begin position="765"/>
        <end position="796"/>
    </location>
</feature>
<evidence type="ECO:0000256" key="1">
    <source>
        <dbReference type="SAM" id="MobiDB-lite"/>
    </source>
</evidence>
<feature type="region of interest" description="Disordered" evidence="1">
    <location>
        <begin position="491"/>
        <end position="599"/>
    </location>
</feature>
<comment type="caution">
    <text evidence="3">The sequence shown here is derived from an EMBL/GenBank/DDBJ whole genome shotgun (WGS) entry which is preliminary data.</text>
</comment>
<keyword evidence="2" id="KW-0472">Membrane</keyword>
<protein>
    <submittedName>
        <fullName evidence="3">Uncharacterized protein</fullName>
    </submittedName>
</protein>
<name>A0AAN6G8X1_9BASI</name>
<feature type="compositionally biased region" description="Gly residues" evidence="1">
    <location>
        <begin position="334"/>
        <end position="368"/>
    </location>
</feature>
<evidence type="ECO:0000313" key="4">
    <source>
        <dbReference type="Proteomes" id="UP001176521"/>
    </source>
</evidence>
<feature type="compositionally biased region" description="Polar residues" evidence="1">
    <location>
        <begin position="395"/>
        <end position="417"/>
    </location>
</feature>
<keyword evidence="4" id="KW-1185">Reference proteome</keyword>
<keyword evidence="2" id="KW-0812">Transmembrane</keyword>
<keyword evidence="2" id="KW-1133">Transmembrane helix</keyword>
<dbReference type="AlphaFoldDB" id="A0AAN6G8X1"/>
<feature type="compositionally biased region" description="Low complexity" evidence="1">
    <location>
        <begin position="897"/>
        <end position="934"/>
    </location>
</feature>
<feature type="compositionally biased region" description="Low complexity" evidence="1">
    <location>
        <begin position="804"/>
        <end position="813"/>
    </location>
</feature>
<feature type="compositionally biased region" description="Acidic residues" evidence="1">
    <location>
        <begin position="950"/>
        <end position="964"/>
    </location>
</feature>
<feature type="compositionally biased region" description="Low complexity" evidence="1">
    <location>
        <begin position="520"/>
        <end position="534"/>
    </location>
</feature>
<dbReference type="EMBL" id="JAPDMQ010000320">
    <property type="protein sequence ID" value="KAK0527196.1"/>
    <property type="molecule type" value="Genomic_DNA"/>
</dbReference>
<proteinExistence type="predicted"/>
<feature type="compositionally biased region" description="Low complexity" evidence="1">
    <location>
        <begin position="645"/>
        <end position="678"/>
    </location>
</feature>
<feature type="compositionally biased region" description="Polar residues" evidence="1">
    <location>
        <begin position="751"/>
        <end position="762"/>
    </location>
</feature>
<organism evidence="3 4">
    <name type="scientific">Tilletia horrida</name>
    <dbReference type="NCBI Taxonomy" id="155126"/>
    <lineage>
        <taxon>Eukaryota</taxon>
        <taxon>Fungi</taxon>
        <taxon>Dikarya</taxon>
        <taxon>Basidiomycota</taxon>
        <taxon>Ustilaginomycotina</taxon>
        <taxon>Exobasidiomycetes</taxon>
        <taxon>Tilletiales</taxon>
        <taxon>Tilletiaceae</taxon>
        <taxon>Tilletia</taxon>
    </lineage>
</organism>
<feature type="compositionally biased region" description="Low complexity" evidence="1">
    <location>
        <begin position="590"/>
        <end position="599"/>
    </location>
</feature>
<feature type="compositionally biased region" description="Gly residues" evidence="1">
    <location>
        <begin position="879"/>
        <end position="896"/>
    </location>
</feature>
<feature type="compositionally biased region" description="Low complexity" evidence="1">
    <location>
        <begin position="465"/>
        <end position="474"/>
    </location>
</feature>
<sequence>MFTFEQWTTDVLQLPETYLDGIAPNATVLYQYMIPSFNSYDGPSNPNIIVSVTDATGHMSNSSSIITVSNGTLTCPEAAGKVDFYIIIPDGSTPSQCRPWSLSWQHVTESPQTMVPPFSIFLLPSQEPPIAIRVPDNIANTRSNGTYVDGTYSFILPIQGNKRFLTTMSDHGPLGSGGVLGLTSPAFDESNTDACLQPAAMDTLARILPSPTRIIPERPTITPVIDGSSMGIPILIDSGGTTTTGYAAYGIADSGAQTIYDTVPGNGGGVGGPLGIGGLIGVVLGAGFVAGVVLATLAWLFIRARRRDRHEYQVQQQKAIAELARLAGKYGGGEGGSANGNSTPGGGPGHAGIGGGNGTSSSNGGSGVYGQPYGLQQRPPRSASTPLTEMRQMFSDASPTEELASSAQSAFGSPQSATRRRIGYPDSTSGGMAAAVGGVMSRLRQGRRGNEHATDSFHSLHSFDPAASTPGLGTPGTAAAAAMIGGYPLSGSHSSTPSMNTAPRTPGGYTTDRSMRRGDGSPTSPISGSGSIPPFHDARARDSTGAAQVGSPSDQSGSWFPDPSVAASSTYNSSRRGGTGTGTGTGTGSATGTRSTRGPTLVQHADAGLIMDDNVYDDEDLPQNVVELPPQYDSLEIRGSQSPTASGSRNPAAGSSSGGNNSAPNSAGPNNLSYSASGSSGGPVGTGGWYPASPTSNSGSGTGGTGTAESDLLMANMGRSASSGPSALGGSRALDSASGVDGSRAWLTGPVPTSSPLSQQYSHDAPSAAASTAPPSSAAPSCVGPGAPAPRPSSSGNEKRPKLKLATPATAAASGLLEDLLRGTGAGPQYSLAPSNDAGGSGAPIAHNHPIDVGEAEPEEWEPIPPEVLRRRGVRRRAPGGGPGTVGPDGGTGGSGATTSTGSGLGSAYSSSSSGGAAAASAAGTTSASSSSPGGHAGGGGVGSAPVVEEAVEEEDEQIPDESEFWIVPRG</sequence>
<feature type="compositionally biased region" description="Polar residues" evidence="1">
    <location>
        <begin position="491"/>
        <end position="503"/>
    </location>
</feature>
<feature type="region of interest" description="Disordered" evidence="1">
    <location>
        <begin position="635"/>
        <end position="971"/>
    </location>
</feature>
<gene>
    <name evidence="3" type="ORF">OC842_004950</name>
</gene>
<feature type="transmembrane region" description="Helical" evidence="2">
    <location>
        <begin position="279"/>
        <end position="302"/>
    </location>
</feature>
<feature type="compositionally biased region" description="Gly residues" evidence="1">
    <location>
        <begin position="577"/>
        <end position="589"/>
    </location>
</feature>
<evidence type="ECO:0000313" key="3">
    <source>
        <dbReference type="EMBL" id="KAK0527196.1"/>
    </source>
</evidence>
<feature type="region of interest" description="Disordered" evidence="1">
    <location>
        <begin position="445"/>
        <end position="474"/>
    </location>
</feature>
<accession>A0AAN6G8X1</accession>